<protein>
    <submittedName>
        <fullName evidence="1">Uncharacterized protein</fullName>
    </submittedName>
</protein>
<accession>A0A0A8Z6S3</accession>
<organism evidence="1">
    <name type="scientific">Arundo donax</name>
    <name type="common">Giant reed</name>
    <name type="synonym">Donax arundinaceus</name>
    <dbReference type="NCBI Taxonomy" id="35708"/>
    <lineage>
        <taxon>Eukaryota</taxon>
        <taxon>Viridiplantae</taxon>
        <taxon>Streptophyta</taxon>
        <taxon>Embryophyta</taxon>
        <taxon>Tracheophyta</taxon>
        <taxon>Spermatophyta</taxon>
        <taxon>Magnoliopsida</taxon>
        <taxon>Liliopsida</taxon>
        <taxon>Poales</taxon>
        <taxon>Poaceae</taxon>
        <taxon>PACMAD clade</taxon>
        <taxon>Arundinoideae</taxon>
        <taxon>Arundineae</taxon>
        <taxon>Arundo</taxon>
    </lineage>
</organism>
<evidence type="ECO:0000313" key="1">
    <source>
        <dbReference type="EMBL" id="JAD34501.1"/>
    </source>
</evidence>
<reference evidence="1" key="1">
    <citation type="submission" date="2014-09" db="EMBL/GenBank/DDBJ databases">
        <authorList>
            <person name="Magalhaes I.L.F."/>
            <person name="Oliveira U."/>
            <person name="Santos F.R."/>
            <person name="Vidigal T.H.D.A."/>
            <person name="Brescovit A.D."/>
            <person name="Santos A.J."/>
        </authorList>
    </citation>
    <scope>NUCLEOTIDE SEQUENCE</scope>
    <source>
        <tissue evidence="1">Shoot tissue taken approximately 20 cm above the soil surface</tissue>
    </source>
</reference>
<dbReference type="AlphaFoldDB" id="A0A0A8Z6S3"/>
<dbReference type="EMBL" id="GBRH01263394">
    <property type="protein sequence ID" value="JAD34501.1"/>
    <property type="molecule type" value="Transcribed_RNA"/>
</dbReference>
<reference evidence="1" key="2">
    <citation type="journal article" date="2015" name="Data Brief">
        <title>Shoot transcriptome of the giant reed, Arundo donax.</title>
        <authorList>
            <person name="Barrero R.A."/>
            <person name="Guerrero F.D."/>
            <person name="Moolhuijzen P."/>
            <person name="Goolsby J.A."/>
            <person name="Tidwell J."/>
            <person name="Bellgard S.E."/>
            <person name="Bellgard M.I."/>
        </authorList>
    </citation>
    <scope>NUCLEOTIDE SEQUENCE</scope>
    <source>
        <tissue evidence="1">Shoot tissue taken approximately 20 cm above the soil surface</tissue>
    </source>
</reference>
<sequence>MRNNFLHLWPGANFSSQL</sequence>
<proteinExistence type="predicted"/>
<name>A0A0A8Z6S3_ARUDO</name>